<evidence type="ECO:0000313" key="3">
    <source>
        <dbReference type="EMBL" id="MEC1178874.1"/>
    </source>
</evidence>
<dbReference type="Gene3D" id="3.40.50.720">
    <property type="entry name" value="NAD(P)-binding Rossmann-like Domain"/>
    <property type="match status" value="1"/>
</dbReference>
<dbReference type="Pfam" id="PF22725">
    <property type="entry name" value="GFO_IDH_MocA_C3"/>
    <property type="match status" value="1"/>
</dbReference>
<reference evidence="3 4" key="1">
    <citation type="submission" date="2023-03" db="EMBL/GenBank/DDBJ databases">
        <title>Bacillus Genome Sequencing.</title>
        <authorList>
            <person name="Dunlap C."/>
        </authorList>
    </citation>
    <scope>NUCLEOTIDE SEQUENCE [LARGE SCALE GENOMIC DNA]</scope>
    <source>
        <strain evidence="3 4">B-59205</strain>
    </source>
</reference>
<dbReference type="SUPFAM" id="SSF51735">
    <property type="entry name" value="NAD(P)-binding Rossmann-fold domains"/>
    <property type="match status" value="1"/>
</dbReference>
<accession>A0AAW9NT07</accession>
<dbReference type="InterPro" id="IPR051450">
    <property type="entry name" value="Gfo/Idh/MocA_Oxidoreductases"/>
</dbReference>
<dbReference type="SUPFAM" id="SSF55347">
    <property type="entry name" value="Glyceraldehyde-3-phosphate dehydrogenase-like, C-terminal domain"/>
    <property type="match status" value="1"/>
</dbReference>
<dbReference type="InterPro" id="IPR036291">
    <property type="entry name" value="NAD(P)-bd_dom_sf"/>
</dbReference>
<dbReference type="InterPro" id="IPR000683">
    <property type="entry name" value="Gfo/Idh/MocA-like_OxRdtase_N"/>
</dbReference>
<dbReference type="EMBL" id="JARSFG010000014">
    <property type="protein sequence ID" value="MEC1178874.1"/>
    <property type="molecule type" value="Genomic_DNA"/>
</dbReference>
<evidence type="ECO:0000259" key="1">
    <source>
        <dbReference type="Pfam" id="PF01408"/>
    </source>
</evidence>
<organism evidence="3 4">
    <name type="scientific">Metasolibacillus meyeri</name>
    <dbReference type="NCBI Taxonomy" id="1071052"/>
    <lineage>
        <taxon>Bacteria</taxon>
        <taxon>Bacillati</taxon>
        <taxon>Bacillota</taxon>
        <taxon>Bacilli</taxon>
        <taxon>Bacillales</taxon>
        <taxon>Caryophanaceae</taxon>
        <taxon>Metasolibacillus</taxon>
    </lineage>
</organism>
<evidence type="ECO:0000313" key="4">
    <source>
        <dbReference type="Proteomes" id="UP001344888"/>
    </source>
</evidence>
<name>A0AAW9NT07_9BACL</name>
<dbReference type="InterPro" id="IPR055170">
    <property type="entry name" value="GFO_IDH_MocA-like_dom"/>
</dbReference>
<protein>
    <submittedName>
        <fullName evidence="3">Gfo/Idh/MocA family oxidoreductase</fullName>
    </submittedName>
</protein>
<keyword evidence="4" id="KW-1185">Reference proteome</keyword>
<dbReference type="Gene3D" id="3.30.360.10">
    <property type="entry name" value="Dihydrodipicolinate Reductase, domain 2"/>
    <property type="match status" value="1"/>
</dbReference>
<dbReference type="Pfam" id="PF01408">
    <property type="entry name" value="GFO_IDH_MocA"/>
    <property type="match status" value="1"/>
</dbReference>
<feature type="domain" description="GFO/IDH/MocA-like oxidoreductase" evidence="2">
    <location>
        <begin position="113"/>
        <end position="219"/>
    </location>
</feature>
<dbReference type="PANTHER" id="PTHR43377">
    <property type="entry name" value="BILIVERDIN REDUCTASE A"/>
    <property type="match status" value="1"/>
</dbReference>
<evidence type="ECO:0000259" key="2">
    <source>
        <dbReference type="Pfam" id="PF22725"/>
    </source>
</evidence>
<dbReference type="GO" id="GO:0000166">
    <property type="term" value="F:nucleotide binding"/>
    <property type="evidence" value="ECO:0007669"/>
    <property type="project" value="InterPro"/>
</dbReference>
<gene>
    <name evidence="3" type="ORF">P9B03_10295</name>
</gene>
<sequence length="303" mass="34926">MKALVIGYGSIGERHVRVLKKLGMNVAVVSRRANQNMGFYPSIQVALDSNSFDYIVVANETIAHYATLQEISKYHYEGKILVEKPLFSNVKPINFNANQTFVAYNLRFHPLIQKLKSLLKNEQAISVNVYAGQYLPNWRPQEDYTKNYSAFSEQGGGVLRDLSHELDYLTLLFGEWSELVANIGTISQLNIQSEDYVNIVYKTIQQVQIALELNYLDRITQRYMSVQTNTKTIKIDFIANTINCNEELEQFAPVDRDYTYLKQHNAVWNDTEDVCTFNEGFQTIKMIEAIEKSALLKEWVYND</sequence>
<feature type="domain" description="Gfo/Idh/MocA-like oxidoreductase N-terminal" evidence="1">
    <location>
        <begin position="2"/>
        <end position="91"/>
    </location>
</feature>
<dbReference type="PANTHER" id="PTHR43377:SF1">
    <property type="entry name" value="BILIVERDIN REDUCTASE A"/>
    <property type="match status" value="1"/>
</dbReference>
<proteinExistence type="predicted"/>
<dbReference type="Proteomes" id="UP001344888">
    <property type="component" value="Unassembled WGS sequence"/>
</dbReference>
<comment type="caution">
    <text evidence="3">The sequence shown here is derived from an EMBL/GenBank/DDBJ whole genome shotgun (WGS) entry which is preliminary data.</text>
</comment>
<dbReference type="AlphaFoldDB" id="A0AAW9NT07"/>
<dbReference type="RefSeq" id="WP_326123351.1">
    <property type="nucleotide sequence ID" value="NZ_JARSFG010000014.1"/>
</dbReference>